<keyword evidence="1" id="KW-0472">Membrane</keyword>
<accession>A0AAV2QL75</accession>
<evidence type="ECO:0000313" key="3">
    <source>
        <dbReference type="Proteomes" id="UP001497623"/>
    </source>
</evidence>
<dbReference type="EMBL" id="CAXKWB010008569">
    <property type="protein sequence ID" value="CAL4091521.1"/>
    <property type="molecule type" value="Genomic_DNA"/>
</dbReference>
<comment type="caution">
    <text evidence="2">The sequence shown here is derived from an EMBL/GenBank/DDBJ whole genome shotgun (WGS) entry which is preliminary data.</text>
</comment>
<keyword evidence="1" id="KW-1133">Transmembrane helix</keyword>
<reference evidence="2 3" key="1">
    <citation type="submission" date="2024-05" db="EMBL/GenBank/DDBJ databases">
        <authorList>
            <person name="Wallberg A."/>
        </authorList>
    </citation>
    <scope>NUCLEOTIDE SEQUENCE [LARGE SCALE GENOMIC DNA]</scope>
</reference>
<protein>
    <submittedName>
        <fullName evidence="2">Uncharacterized protein</fullName>
    </submittedName>
</protein>
<proteinExistence type="predicted"/>
<evidence type="ECO:0000256" key="1">
    <source>
        <dbReference type="SAM" id="Phobius"/>
    </source>
</evidence>
<gene>
    <name evidence="2" type="ORF">MNOR_LOCUS14364</name>
</gene>
<dbReference type="Proteomes" id="UP001497623">
    <property type="component" value="Unassembled WGS sequence"/>
</dbReference>
<organism evidence="2 3">
    <name type="scientific">Meganyctiphanes norvegica</name>
    <name type="common">Northern krill</name>
    <name type="synonym">Thysanopoda norvegica</name>
    <dbReference type="NCBI Taxonomy" id="48144"/>
    <lineage>
        <taxon>Eukaryota</taxon>
        <taxon>Metazoa</taxon>
        <taxon>Ecdysozoa</taxon>
        <taxon>Arthropoda</taxon>
        <taxon>Crustacea</taxon>
        <taxon>Multicrustacea</taxon>
        <taxon>Malacostraca</taxon>
        <taxon>Eumalacostraca</taxon>
        <taxon>Eucarida</taxon>
        <taxon>Euphausiacea</taxon>
        <taxon>Euphausiidae</taxon>
        <taxon>Meganyctiphanes</taxon>
    </lineage>
</organism>
<keyword evidence="1" id="KW-0812">Transmembrane</keyword>
<dbReference type="AlphaFoldDB" id="A0AAV2QL75"/>
<evidence type="ECO:0000313" key="2">
    <source>
        <dbReference type="EMBL" id="CAL4091521.1"/>
    </source>
</evidence>
<feature type="transmembrane region" description="Helical" evidence="1">
    <location>
        <begin position="6"/>
        <end position="26"/>
    </location>
</feature>
<name>A0AAV2QL75_MEGNR</name>
<keyword evidence="3" id="KW-1185">Reference proteome</keyword>
<sequence length="99" mass="11548">MEIIHAQFVWVMYLIKEYCAVCFLYLRKKADSECGHLIHGQMFAATLPSRPQAWPCYLHVRKLGGRCRQASRSCHNALDYAMNNNSIYDRQRSLIDINP</sequence>